<proteinExistence type="predicted"/>
<comment type="caution">
    <text evidence="1">The sequence shown here is derived from an EMBL/GenBank/DDBJ whole genome shotgun (WGS) entry which is preliminary data.</text>
</comment>
<gene>
    <name evidence="1" type="ORF">IAC76_06730</name>
</gene>
<dbReference type="AlphaFoldDB" id="A0A9D9DPP0"/>
<sequence length="92" mass="10304">MLVSSIARFNAINTMYNATSNMMNASSALMNTAANMHTFGGEHDLNMLHNMDKKLSLDLASSSLLYKISYLQEKAAKKRQETEAKRLLDFQA</sequence>
<dbReference type="Proteomes" id="UP000823632">
    <property type="component" value="Unassembled WGS sequence"/>
</dbReference>
<reference evidence="1" key="1">
    <citation type="submission" date="2020-10" db="EMBL/GenBank/DDBJ databases">
        <authorList>
            <person name="Gilroy R."/>
        </authorList>
    </citation>
    <scope>NUCLEOTIDE SEQUENCE</scope>
    <source>
        <strain evidence="1">10192</strain>
    </source>
</reference>
<organism evidence="1 2">
    <name type="scientific">Candidatus Scatousia excrementipullorum</name>
    <dbReference type="NCBI Taxonomy" id="2840936"/>
    <lineage>
        <taxon>Bacteria</taxon>
        <taxon>Candidatus Scatousia</taxon>
    </lineage>
</organism>
<accession>A0A9D9DPP0</accession>
<dbReference type="EMBL" id="JADIND010000146">
    <property type="protein sequence ID" value="MBO8431067.1"/>
    <property type="molecule type" value="Genomic_DNA"/>
</dbReference>
<evidence type="ECO:0000313" key="2">
    <source>
        <dbReference type="Proteomes" id="UP000823632"/>
    </source>
</evidence>
<protein>
    <submittedName>
        <fullName evidence="1">Uncharacterized protein</fullName>
    </submittedName>
</protein>
<reference evidence="1" key="2">
    <citation type="journal article" date="2021" name="PeerJ">
        <title>Extensive microbial diversity within the chicken gut microbiome revealed by metagenomics and culture.</title>
        <authorList>
            <person name="Gilroy R."/>
            <person name="Ravi A."/>
            <person name="Getino M."/>
            <person name="Pursley I."/>
            <person name="Horton D.L."/>
            <person name="Alikhan N.F."/>
            <person name="Baker D."/>
            <person name="Gharbi K."/>
            <person name="Hall N."/>
            <person name="Watson M."/>
            <person name="Adriaenssens E.M."/>
            <person name="Foster-Nyarko E."/>
            <person name="Jarju S."/>
            <person name="Secka A."/>
            <person name="Antonio M."/>
            <person name="Oren A."/>
            <person name="Chaudhuri R.R."/>
            <person name="La Ragione R."/>
            <person name="Hildebrand F."/>
            <person name="Pallen M.J."/>
        </authorList>
    </citation>
    <scope>NUCLEOTIDE SEQUENCE</scope>
    <source>
        <strain evidence="1">10192</strain>
    </source>
</reference>
<name>A0A9D9DPP0_9BACT</name>
<evidence type="ECO:0000313" key="1">
    <source>
        <dbReference type="EMBL" id="MBO8431067.1"/>
    </source>
</evidence>